<dbReference type="InterPro" id="IPR058059">
    <property type="entry name" value="PA3496-like"/>
</dbReference>
<dbReference type="RefSeq" id="WP_147183394.1">
    <property type="nucleotide sequence ID" value="NZ_CP042382.1"/>
</dbReference>
<organism evidence="1 2">
    <name type="scientific">Pistricoccus aurantiacus</name>
    <dbReference type="NCBI Taxonomy" id="1883414"/>
    <lineage>
        <taxon>Bacteria</taxon>
        <taxon>Pseudomonadati</taxon>
        <taxon>Pseudomonadota</taxon>
        <taxon>Gammaproteobacteria</taxon>
        <taxon>Oceanospirillales</taxon>
        <taxon>Halomonadaceae</taxon>
        <taxon>Pistricoccus</taxon>
    </lineage>
</organism>
<dbReference type="EMBL" id="CP042382">
    <property type="protein sequence ID" value="QEA38327.1"/>
    <property type="molecule type" value="Genomic_DNA"/>
</dbReference>
<dbReference type="Proteomes" id="UP000321272">
    <property type="component" value="Chromosome"/>
</dbReference>
<dbReference type="KEGG" id="paur:FGL86_04055"/>
<protein>
    <submittedName>
        <fullName evidence="1">Uncharacterized protein</fullName>
    </submittedName>
</protein>
<dbReference type="AlphaFoldDB" id="A0A5B8SQT8"/>
<reference evidence="1 2" key="1">
    <citation type="submission" date="2019-06" db="EMBL/GenBank/DDBJ databases">
        <title>Genome analyses of bacteria isolated from kimchi.</title>
        <authorList>
            <person name="Lee S."/>
            <person name="Ahn S."/>
            <person name="Roh S."/>
        </authorList>
    </citation>
    <scope>NUCLEOTIDE SEQUENCE [LARGE SCALE GENOMIC DNA]</scope>
    <source>
        <strain evidence="1 2">CBA4606</strain>
    </source>
</reference>
<proteinExistence type="predicted"/>
<accession>A0A5B8SQT8</accession>
<sequence>MRNVEQLSSVKSELLDIFMGLEAIEHQQRRKTAATRHLRARRGIELHKEFKTLERDIADYADDRLQ</sequence>
<name>A0A5B8SQT8_9GAMM</name>
<evidence type="ECO:0000313" key="1">
    <source>
        <dbReference type="EMBL" id="QEA38327.1"/>
    </source>
</evidence>
<dbReference type="NCBIfam" id="NF046101">
    <property type="entry name" value="PA3496_fam"/>
    <property type="match status" value="1"/>
</dbReference>
<evidence type="ECO:0000313" key="2">
    <source>
        <dbReference type="Proteomes" id="UP000321272"/>
    </source>
</evidence>
<gene>
    <name evidence="1" type="ORF">FGL86_04055</name>
</gene>
<keyword evidence="2" id="KW-1185">Reference proteome</keyword>
<dbReference type="OrthoDB" id="6120917at2"/>